<reference evidence="13" key="1">
    <citation type="submission" date="2020-10" db="EMBL/GenBank/DDBJ databases">
        <title>De novo genome project of the cellulose decomposer Thermobifida halotolerans type strain.</title>
        <authorList>
            <person name="Nagy I."/>
            <person name="Horvath B."/>
            <person name="Kukolya J."/>
            <person name="Nagy I."/>
            <person name="Orsini M."/>
        </authorList>
    </citation>
    <scope>NUCLEOTIDE SEQUENCE</scope>
    <source>
        <strain evidence="13">DSM 44931</strain>
    </source>
</reference>
<keyword evidence="6" id="KW-0547">Nucleotide-binding</keyword>
<dbReference type="InterPro" id="IPR045540">
    <property type="entry name" value="YegS/DAGK_C"/>
</dbReference>
<dbReference type="KEGG" id="thao:NI17_010915"/>
<evidence type="ECO:0000256" key="1">
    <source>
        <dbReference type="ARBA" id="ARBA00001946"/>
    </source>
</evidence>
<proteinExistence type="inferred from homology"/>
<evidence type="ECO:0000313" key="14">
    <source>
        <dbReference type="Proteomes" id="UP000265719"/>
    </source>
</evidence>
<dbReference type="Gene3D" id="2.60.200.40">
    <property type="match status" value="1"/>
</dbReference>
<dbReference type="GO" id="GO:0005886">
    <property type="term" value="C:plasma membrane"/>
    <property type="evidence" value="ECO:0007669"/>
    <property type="project" value="TreeGrafter"/>
</dbReference>
<keyword evidence="10" id="KW-0443">Lipid metabolism</keyword>
<protein>
    <submittedName>
        <fullName evidence="13">YegS/Rv2252/BmrU family lipid kinase</fullName>
    </submittedName>
</protein>
<keyword evidence="4" id="KW-0808">Transferase</keyword>
<dbReference type="RefSeq" id="WP_068690889.1">
    <property type="nucleotide sequence ID" value="NZ_CP063196.1"/>
</dbReference>
<dbReference type="GO" id="GO:0046872">
    <property type="term" value="F:metal ion binding"/>
    <property type="evidence" value="ECO:0007669"/>
    <property type="project" value="UniProtKB-KW"/>
</dbReference>
<dbReference type="SUPFAM" id="SSF111331">
    <property type="entry name" value="NAD kinase/diacylglycerol kinase-like"/>
    <property type="match status" value="1"/>
</dbReference>
<dbReference type="PANTHER" id="PTHR12358:SF106">
    <property type="entry name" value="LIPID KINASE YEGS"/>
    <property type="match status" value="1"/>
</dbReference>
<dbReference type="SMART" id="SM00046">
    <property type="entry name" value="DAGKc"/>
    <property type="match status" value="1"/>
</dbReference>
<evidence type="ECO:0000256" key="5">
    <source>
        <dbReference type="ARBA" id="ARBA00022723"/>
    </source>
</evidence>
<keyword evidence="8" id="KW-0067">ATP-binding</keyword>
<evidence type="ECO:0000256" key="8">
    <source>
        <dbReference type="ARBA" id="ARBA00022840"/>
    </source>
</evidence>
<dbReference type="Gene3D" id="3.40.50.10330">
    <property type="entry name" value="Probable inorganic polyphosphate/atp-NAD kinase, domain 1"/>
    <property type="match status" value="1"/>
</dbReference>
<keyword evidence="7 13" id="KW-0418">Kinase</keyword>
<dbReference type="PANTHER" id="PTHR12358">
    <property type="entry name" value="SPHINGOSINE KINASE"/>
    <property type="match status" value="1"/>
</dbReference>
<keyword evidence="11" id="KW-0594">Phospholipid biosynthesis</keyword>
<evidence type="ECO:0000256" key="2">
    <source>
        <dbReference type="ARBA" id="ARBA00005983"/>
    </source>
</evidence>
<evidence type="ECO:0000256" key="12">
    <source>
        <dbReference type="ARBA" id="ARBA00023264"/>
    </source>
</evidence>
<dbReference type="GO" id="GO:0008654">
    <property type="term" value="P:phospholipid biosynthetic process"/>
    <property type="evidence" value="ECO:0007669"/>
    <property type="project" value="UniProtKB-KW"/>
</dbReference>
<sequence length="296" mass="30847">MPTVALLVNPASGRRGAAVAAAALLERLRARGAEVHVAAGDSASDSARLARELAADRPDALVTVGGDGLAHLAVQAVAGTGVPLGVVGAGTGNDIARELGLPRAPDEAARAVLAGRTVAVDTVAAAGRHYLSVLACGFDSRVNERVNGFRLRLGRLDYVAGVLAELGSFTPLHYTLDVDGRRLAADGMLVAVGNTRCYGGGMRICPEARYDDGLLDVVLVRAVGRARFLRLFPRVFTGSHPGLPEVEMLRGRRVTVTVRGPVGVVAYADGERLAEPPLTCEAVPGSVRVLMARPRR</sequence>
<evidence type="ECO:0000256" key="3">
    <source>
        <dbReference type="ARBA" id="ARBA00022516"/>
    </source>
</evidence>
<comment type="similarity">
    <text evidence="2">Belongs to the diacylglycerol/lipid kinase family.</text>
</comment>
<dbReference type="GO" id="GO:0005524">
    <property type="term" value="F:ATP binding"/>
    <property type="evidence" value="ECO:0007669"/>
    <property type="project" value="UniProtKB-KW"/>
</dbReference>
<dbReference type="InterPro" id="IPR016064">
    <property type="entry name" value="NAD/diacylglycerol_kinase_sf"/>
</dbReference>
<dbReference type="OrthoDB" id="142078at2"/>
<evidence type="ECO:0000256" key="11">
    <source>
        <dbReference type="ARBA" id="ARBA00023209"/>
    </source>
</evidence>
<keyword evidence="9" id="KW-0460">Magnesium</keyword>
<dbReference type="Pfam" id="PF19279">
    <property type="entry name" value="YegS_C"/>
    <property type="match status" value="1"/>
</dbReference>
<name>A0A399G9K7_9ACTN</name>
<keyword evidence="5" id="KW-0479">Metal-binding</keyword>
<keyword evidence="14" id="KW-1185">Reference proteome</keyword>
<evidence type="ECO:0000256" key="6">
    <source>
        <dbReference type="ARBA" id="ARBA00022741"/>
    </source>
</evidence>
<dbReference type="NCBIfam" id="TIGR00147">
    <property type="entry name" value="YegS/Rv2252/BmrU family lipid kinase"/>
    <property type="match status" value="1"/>
</dbReference>
<dbReference type="AlphaFoldDB" id="A0A399G9K7"/>
<dbReference type="InterPro" id="IPR005218">
    <property type="entry name" value="Diacylglycerol/lipid_kinase"/>
</dbReference>
<dbReference type="Proteomes" id="UP000265719">
    <property type="component" value="Chromosome"/>
</dbReference>
<gene>
    <name evidence="13" type="ORF">NI17_010915</name>
</gene>
<evidence type="ECO:0000256" key="7">
    <source>
        <dbReference type="ARBA" id="ARBA00022777"/>
    </source>
</evidence>
<dbReference type="InterPro" id="IPR001206">
    <property type="entry name" value="Diacylglycerol_kinase_cat_dom"/>
</dbReference>
<comment type="cofactor">
    <cofactor evidence="1">
        <name>Mg(2+)</name>
        <dbReference type="ChEBI" id="CHEBI:18420"/>
    </cofactor>
</comment>
<evidence type="ECO:0000313" key="13">
    <source>
        <dbReference type="EMBL" id="UOE21557.1"/>
    </source>
</evidence>
<accession>A0A399G9K7</accession>
<evidence type="ECO:0000256" key="4">
    <source>
        <dbReference type="ARBA" id="ARBA00022679"/>
    </source>
</evidence>
<evidence type="ECO:0000256" key="10">
    <source>
        <dbReference type="ARBA" id="ARBA00023098"/>
    </source>
</evidence>
<organism evidence="13 14">
    <name type="scientific">Thermobifida halotolerans</name>
    <dbReference type="NCBI Taxonomy" id="483545"/>
    <lineage>
        <taxon>Bacteria</taxon>
        <taxon>Bacillati</taxon>
        <taxon>Actinomycetota</taxon>
        <taxon>Actinomycetes</taxon>
        <taxon>Streptosporangiales</taxon>
        <taxon>Nocardiopsidaceae</taxon>
        <taxon>Thermobifida</taxon>
    </lineage>
</organism>
<dbReference type="InterPro" id="IPR050187">
    <property type="entry name" value="Lipid_Phosphate_FormReg"/>
</dbReference>
<evidence type="ECO:0000256" key="9">
    <source>
        <dbReference type="ARBA" id="ARBA00022842"/>
    </source>
</evidence>
<dbReference type="EMBL" id="CP063196">
    <property type="protein sequence ID" value="UOE21557.1"/>
    <property type="molecule type" value="Genomic_DNA"/>
</dbReference>
<keyword evidence="3" id="KW-0444">Lipid biosynthesis</keyword>
<dbReference type="PROSITE" id="PS50146">
    <property type="entry name" value="DAGK"/>
    <property type="match status" value="1"/>
</dbReference>
<dbReference type="InterPro" id="IPR017438">
    <property type="entry name" value="ATP-NAD_kinase_N"/>
</dbReference>
<keyword evidence="12" id="KW-1208">Phospholipid metabolism</keyword>
<dbReference type="Pfam" id="PF00781">
    <property type="entry name" value="DAGK_cat"/>
    <property type="match status" value="1"/>
</dbReference>
<dbReference type="GO" id="GO:0004143">
    <property type="term" value="F:ATP-dependent diacylglycerol kinase activity"/>
    <property type="evidence" value="ECO:0007669"/>
    <property type="project" value="TreeGrafter"/>
</dbReference>